<evidence type="ECO:0000256" key="4">
    <source>
        <dbReference type="RuleBase" id="RU004478"/>
    </source>
</evidence>
<name>A0A161S9V5_9FLAO</name>
<dbReference type="GO" id="GO:0051087">
    <property type="term" value="F:protein-folding chaperone binding"/>
    <property type="evidence" value="ECO:0007669"/>
    <property type="project" value="InterPro"/>
</dbReference>
<feature type="region of interest" description="Disordered" evidence="5">
    <location>
        <begin position="1"/>
        <end position="25"/>
    </location>
</feature>
<comment type="subcellular location">
    <subcellularLocation>
        <location evidence="3">Cytoplasm</location>
    </subcellularLocation>
</comment>
<dbReference type="PANTHER" id="PTHR21237:SF23">
    <property type="entry name" value="GRPE PROTEIN HOMOLOG, MITOCHONDRIAL"/>
    <property type="match status" value="1"/>
</dbReference>
<dbReference type="Proteomes" id="UP000076630">
    <property type="component" value="Unassembled WGS sequence"/>
</dbReference>
<evidence type="ECO:0000313" key="7">
    <source>
        <dbReference type="EMBL" id="SEJ07023.1"/>
    </source>
</evidence>
<dbReference type="Gene3D" id="3.90.20.20">
    <property type="match status" value="1"/>
</dbReference>
<reference evidence="7 9" key="2">
    <citation type="submission" date="2016-10" db="EMBL/GenBank/DDBJ databases">
        <authorList>
            <person name="de Groot N.N."/>
        </authorList>
    </citation>
    <scope>NUCLEOTIDE SEQUENCE [LARGE SCALE GENOMIC DNA]</scope>
    <source>
        <strain evidence="7 9">DSM 23048</strain>
    </source>
</reference>
<dbReference type="EMBL" id="FNYS01000011">
    <property type="protein sequence ID" value="SEJ07023.1"/>
    <property type="molecule type" value="Genomic_DNA"/>
</dbReference>
<dbReference type="HAMAP" id="MF_01151">
    <property type="entry name" value="GrpE"/>
    <property type="match status" value="1"/>
</dbReference>
<protein>
    <recommendedName>
        <fullName evidence="3">Protein GrpE</fullName>
    </recommendedName>
    <alternativeName>
        <fullName evidence="3">HSP-70 cofactor</fullName>
    </alternativeName>
</protein>
<evidence type="ECO:0000256" key="3">
    <source>
        <dbReference type="HAMAP-Rule" id="MF_01151"/>
    </source>
</evidence>
<dbReference type="PRINTS" id="PR00773">
    <property type="entry name" value="GRPEPROTEIN"/>
</dbReference>
<evidence type="ECO:0000256" key="2">
    <source>
        <dbReference type="ARBA" id="ARBA00023186"/>
    </source>
</evidence>
<dbReference type="SUPFAM" id="SSF51064">
    <property type="entry name" value="Head domain of nucleotide exchange factor GrpE"/>
    <property type="match status" value="1"/>
</dbReference>
<dbReference type="GO" id="GO:0000774">
    <property type="term" value="F:adenyl-nucleotide exchange factor activity"/>
    <property type="evidence" value="ECO:0007669"/>
    <property type="project" value="InterPro"/>
</dbReference>
<evidence type="ECO:0000313" key="9">
    <source>
        <dbReference type="Proteomes" id="UP000183077"/>
    </source>
</evidence>
<keyword evidence="3" id="KW-0346">Stress response</keyword>
<comment type="similarity">
    <text evidence="1 3 4">Belongs to the GrpE family.</text>
</comment>
<dbReference type="GO" id="GO:0005737">
    <property type="term" value="C:cytoplasm"/>
    <property type="evidence" value="ECO:0007669"/>
    <property type="project" value="UniProtKB-SubCell"/>
</dbReference>
<dbReference type="OrthoDB" id="9812586at2"/>
<accession>A0A161S9V5</accession>
<keyword evidence="8" id="KW-1185">Reference proteome</keyword>
<dbReference type="CDD" id="cd00446">
    <property type="entry name" value="GrpE"/>
    <property type="match status" value="1"/>
</dbReference>
<dbReference type="EMBL" id="LQNU01000076">
    <property type="protein sequence ID" value="KZE76615.1"/>
    <property type="molecule type" value="Genomic_DNA"/>
</dbReference>
<dbReference type="Gene3D" id="2.30.22.10">
    <property type="entry name" value="Head domain of nucleotide exchange factor GrpE"/>
    <property type="match status" value="1"/>
</dbReference>
<dbReference type="Proteomes" id="UP000183077">
    <property type="component" value="Unassembled WGS sequence"/>
</dbReference>
<gene>
    <name evidence="3" type="primary">grpE</name>
    <name evidence="6" type="ORF">AV926_15855</name>
    <name evidence="7" type="ORF">SAMN04488018_11112</name>
</gene>
<comment type="function">
    <text evidence="3">Participates actively in the response to hyperosmotic and heat shock by preventing the aggregation of stress-denatured proteins, in association with DnaK and GrpE. It is the nucleotide exchange factor for DnaK and may function as a thermosensor. Unfolded proteins bind initially to DnaJ; upon interaction with the DnaJ-bound protein, DnaK hydrolyzes its bound ATP, resulting in the formation of a stable complex. GrpE releases ADP from DnaK; ATP binding to DnaK triggers the release of the substrate protein, thus completing the reaction cycle. Several rounds of ATP-dependent interactions between DnaJ, DnaK and GrpE are required for fully efficient folding.</text>
</comment>
<evidence type="ECO:0000313" key="8">
    <source>
        <dbReference type="Proteomes" id="UP000076630"/>
    </source>
</evidence>
<evidence type="ECO:0000256" key="5">
    <source>
        <dbReference type="SAM" id="MobiDB-lite"/>
    </source>
</evidence>
<dbReference type="SUPFAM" id="SSF58014">
    <property type="entry name" value="Coiled-coil domain of nucleotide exchange factor GrpE"/>
    <property type="match status" value="1"/>
</dbReference>
<dbReference type="AlphaFoldDB" id="A0A161S9V5"/>
<keyword evidence="3" id="KW-0963">Cytoplasm</keyword>
<sequence>MKLAVNKNNKDTIMSTENQDINKEQEDIQQEVVQETAEAQEGTEKEVKSAEEVLTEQLANEKDKNLRLFAEFENFRKRTAKERLELLSTASEGVMLALLPVIDDFNRAIVELEKHGESEHLTGIKLIATKFADTLSSKGLVEVEIKAGDDFNADLSEAVTQIPAGDDMKGKVVDVIERGYKLGEKVIRFPKVVIGQ</sequence>
<dbReference type="RefSeq" id="WP_038986028.1">
    <property type="nucleotide sequence ID" value="NZ_FNYS01000011.1"/>
</dbReference>
<dbReference type="InterPro" id="IPR000740">
    <property type="entry name" value="GrpE"/>
</dbReference>
<dbReference type="Pfam" id="PF01025">
    <property type="entry name" value="GrpE"/>
    <property type="match status" value="1"/>
</dbReference>
<dbReference type="PANTHER" id="PTHR21237">
    <property type="entry name" value="GRPE PROTEIN"/>
    <property type="match status" value="1"/>
</dbReference>
<reference evidence="6 8" key="1">
    <citation type="submission" date="2016-01" db="EMBL/GenBank/DDBJ databases">
        <title>Whole genome sequencing of Myroides marinus L41.</title>
        <authorList>
            <person name="Hong K.W."/>
        </authorList>
    </citation>
    <scope>NUCLEOTIDE SEQUENCE [LARGE SCALE GENOMIC DNA]</scope>
    <source>
        <strain evidence="6 8">L41</strain>
    </source>
</reference>
<dbReference type="GO" id="GO:0042803">
    <property type="term" value="F:protein homodimerization activity"/>
    <property type="evidence" value="ECO:0007669"/>
    <property type="project" value="InterPro"/>
</dbReference>
<dbReference type="GO" id="GO:0006457">
    <property type="term" value="P:protein folding"/>
    <property type="evidence" value="ECO:0007669"/>
    <property type="project" value="InterPro"/>
</dbReference>
<keyword evidence="2 3" id="KW-0143">Chaperone</keyword>
<evidence type="ECO:0000256" key="1">
    <source>
        <dbReference type="ARBA" id="ARBA00009054"/>
    </source>
</evidence>
<proteinExistence type="inferred from homology"/>
<dbReference type="GO" id="GO:0051082">
    <property type="term" value="F:unfolded protein binding"/>
    <property type="evidence" value="ECO:0007669"/>
    <property type="project" value="TreeGrafter"/>
</dbReference>
<organism evidence="6 8">
    <name type="scientific">Myroides marinus</name>
    <dbReference type="NCBI Taxonomy" id="703342"/>
    <lineage>
        <taxon>Bacteria</taxon>
        <taxon>Pseudomonadati</taxon>
        <taxon>Bacteroidota</taxon>
        <taxon>Flavobacteriia</taxon>
        <taxon>Flavobacteriales</taxon>
        <taxon>Flavobacteriaceae</taxon>
        <taxon>Myroides</taxon>
    </lineage>
</organism>
<evidence type="ECO:0000313" key="6">
    <source>
        <dbReference type="EMBL" id="KZE76615.1"/>
    </source>
</evidence>
<dbReference type="InterPro" id="IPR009012">
    <property type="entry name" value="GrpE_head"/>
</dbReference>
<comment type="subunit">
    <text evidence="3">Homodimer.</text>
</comment>
<dbReference type="InterPro" id="IPR013805">
    <property type="entry name" value="GrpE_CC"/>
</dbReference>
<dbReference type="GeneID" id="82257540"/>